<accession>A0A2S9JQ67</accession>
<keyword evidence="1" id="KW-0732">Signal</keyword>
<dbReference type="RefSeq" id="WP_105733608.1">
    <property type="nucleotide sequence ID" value="NZ_PVBT01000002.1"/>
</dbReference>
<protein>
    <recommendedName>
        <fullName evidence="4">Oxidoreductase molybdopterin-binding domain-containing protein</fullName>
    </recommendedName>
</protein>
<reference evidence="2 3" key="1">
    <citation type="submission" date="2018-02" db="EMBL/GenBank/DDBJ databases">
        <title>The draft genome of Phyllobacterium myrsinacearum DSM5892.</title>
        <authorList>
            <person name="Li L."/>
            <person name="Liu L."/>
            <person name="Zhang X."/>
            <person name="Wang T."/>
        </authorList>
    </citation>
    <scope>NUCLEOTIDE SEQUENCE [LARGE SCALE GENOMIC DNA]</scope>
    <source>
        <strain evidence="2 3">DSM 5892</strain>
    </source>
</reference>
<feature type="signal peptide" evidence="1">
    <location>
        <begin position="1"/>
        <end position="22"/>
    </location>
</feature>
<comment type="caution">
    <text evidence="2">The sequence shown here is derived from an EMBL/GenBank/DDBJ whole genome shotgun (WGS) entry which is preliminary data.</text>
</comment>
<dbReference type="OrthoDB" id="9798763at2"/>
<evidence type="ECO:0000313" key="2">
    <source>
        <dbReference type="EMBL" id="PRD55378.1"/>
    </source>
</evidence>
<dbReference type="EMBL" id="PVBT01000002">
    <property type="protein sequence ID" value="PRD55378.1"/>
    <property type="molecule type" value="Genomic_DNA"/>
</dbReference>
<dbReference type="AlphaFoldDB" id="A0A2S9JQ67"/>
<evidence type="ECO:0000256" key="1">
    <source>
        <dbReference type="SAM" id="SignalP"/>
    </source>
</evidence>
<name>A0A2S9JQ67_9HYPH</name>
<keyword evidence="3" id="KW-1185">Reference proteome</keyword>
<evidence type="ECO:0008006" key="4">
    <source>
        <dbReference type="Google" id="ProtNLM"/>
    </source>
</evidence>
<proteinExistence type="predicted"/>
<sequence length="179" mass="19891">MRVSLLAALMAGLLGVASPAWASDPTVLTVKPDGSGPATSYTADQLQSSYSIVTLKTETPWTAKAETITYRGPLLMDVLKQHKLDGDVSIEASAYNEFRSKIKMDEVRQYHPVLAYERACTKPDRDNGRCTPGQEFTRLTLDDSGPFFIVWPQDKLPPSYVPARNAIWVWFVVNIRGVK</sequence>
<dbReference type="Proteomes" id="UP000238563">
    <property type="component" value="Unassembled WGS sequence"/>
</dbReference>
<organism evidence="2 3">
    <name type="scientific">Phyllobacterium myrsinacearum</name>
    <dbReference type="NCBI Taxonomy" id="28101"/>
    <lineage>
        <taxon>Bacteria</taxon>
        <taxon>Pseudomonadati</taxon>
        <taxon>Pseudomonadota</taxon>
        <taxon>Alphaproteobacteria</taxon>
        <taxon>Hyphomicrobiales</taxon>
        <taxon>Phyllobacteriaceae</taxon>
        <taxon>Phyllobacterium</taxon>
    </lineage>
</organism>
<evidence type="ECO:0000313" key="3">
    <source>
        <dbReference type="Proteomes" id="UP000238563"/>
    </source>
</evidence>
<gene>
    <name evidence="2" type="ORF">C5750_09475</name>
</gene>
<feature type="chain" id="PRO_5015677674" description="Oxidoreductase molybdopterin-binding domain-containing protein" evidence="1">
    <location>
        <begin position="23"/>
        <end position="179"/>
    </location>
</feature>